<dbReference type="OrthoDB" id="4729899at2"/>
<gene>
    <name evidence="1" type="ORF">SAMN05421637_0625</name>
</gene>
<protein>
    <submittedName>
        <fullName evidence="1">SpoIIAA-like</fullName>
    </submittedName>
</protein>
<reference evidence="2" key="1">
    <citation type="submission" date="2016-10" db="EMBL/GenBank/DDBJ databases">
        <authorList>
            <person name="Varghese N."/>
        </authorList>
    </citation>
    <scope>NUCLEOTIDE SEQUENCE [LARGE SCALE GENOMIC DNA]</scope>
    <source>
        <strain evidence="2">DSM 24868</strain>
    </source>
</reference>
<dbReference type="InterPro" id="IPR038396">
    <property type="entry name" value="SpoIIAA-like_sf"/>
</dbReference>
<name>A0A1H6V4U0_9MICO</name>
<evidence type="ECO:0000313" key="2">
    <source>
        <dbReference type="Proteomes" id="UP000183315"/>
    </source>
</evidence>
<dbReference type="RefSeq" id="WP_042212893.1">
    <property type="nucleotide sequence ID" value="NZ_BBLU01000002.1"/>
</dbReference>
<dbReference type="InterPro" id="IPR036513">
    <property type="entry name" value="STAS_dom_sf"/>
</dbReference>
<keyword evidence="2" id="KW-1185">Reference proteome</keyword>
<dbReference type="eggNOG" id="ENOG5032Z4S">
    <property type="taxonomic scope" value="Bacteria"/>
</dbReference>
<dbReference type="SUPFAM" id="SSF52091">
    <property type="entry name" value="SpoIIaa-like"/>
    <property type="match status" value="1"/>
</dbReference>
<evidence type="ECO:0000313" key="1">
    <source>
        <dbReference type="EMBL" id="SEI97954.1"/>
    </source>
</evidence>
<proteinExistence type="predicted"/>
<dbReference type="InterPro" id="IPR021866">
    <property type="entry name" value="SpoIIAA-like"/>
</dbReference>
<dbReference type="AlphaFoldDB" id="A0A1H6V4U0"/>
<dbReference type="Pfam" id="PF11964">
    <property type="entry name" value="SpoIIAA-like"/>
    <property type="match status" value="1"/>
</dbReference>
<accession>A0A1H6V4U0</accession>
<sequence length="124" mass="13786">MPLHELPDMPEHTVGFRATGLVSAEDYRAVFDPALDRAIATGTPVNVVYILGREFDRYSVGALWEDLRLEAQPHDSWGRLALVTDHALIAEVIHLLSFVLPGHVRIFPTDAEREAVDWASASPE</sequence>
<dbReference type="Proteomes" id="UP000183315">
    <property type="component" value="Unassembled WGS sequence"/>
</dbReference>
<dbReference type="STRING" id="1043493.SAMN05421637_0625"/>
<organism evidence="1 2">
    <name type="scientific">Demequina mangrovi</name>
    <dbReference type="NCBI Taxonomy" id="1043493"/>
    <lineage>
        <taxon>Bacteria</taxon>
        <taxon>Bacillati</taxon>
        <taxon>Actinomycetota</taxon>
        <taxon>Actinomycetes</taxon>
        <taxon>Micrococcales</taxon>
        <taxon>Demequinaceae</taxon>
        <taxon>Demequina</taxon>
    </lineage>
</organism>
<dbReference type="Gene3D" id="3.40.50.10600">
    <property type="entry name" value="SpoIIaa-like domains"/>
    <property type="match status" value="1"/>
</dbReference>
<dbReference type="EMBL" id="FNZI01000001">
    <property type="protein sequence ID" value="SEI97954.1"/>
    <property type="molecule type" value="Genomic_DNA"/>
</dbReference>